<evidence type="ECO:0000256" key="4">
    <source>
        <dbReference type="ARBA" id="ARBA00022679"/>
    </source>
</evidence>
<dbReference type="GO" id="GO:0016757">
    <property type="term" value="F:glycosyltransferase activity"/>
    <property type="evidence" value="ECO:0007669"/>
    <property type="project" value="UniProtKB-KW"/>
</dbReference>
<evidence type="ECO:0000256" key="8">
    <source>
        <dbReference type="ARBA" id="ARBA00023316"/>
    </source>
</evidence>
<dbReference type="PANTHER" id="PTHR30582">
    <property type="entry name" value="L,D-TRANSPEPTIDASE"/>
    <property type="match status" value="1"/>
</dbReference>
<evidence type="ECO:0000313" key="11">
    <source>
        <dbReference type="EMBL" id="SHH32004.1"/>
    </source>
</evidence>
<dbReference type="GO" id="GO:0071972">
    <property type="term" value="F:peptidoglycan L,D-transpeptidase activity"/>
    <property type="evidence" value="ECO:0007669"/>
    <property type="project" value="TreeGrafter"/>
</dbReference>
<keyword evidence="11" id="KW-0449">Lipoprotein</keyword>
<dbReference type="InterPro" id="IPR005490">
    <property type="entry name" value="LD_TPept_cat_dom"/>
</dbReference>
<dbReference type="EMBL" id="FQXB01000005">
    <property type="protein sequence ID" value="SHH32004.1"/>
    <property type="molecule type" value="Genomic_DNA"/>
</dbReference>
<keyword evidence="6 9" id="KW-0133">Cell shape</keyword>
<evidence type="ECO:0000259" key="10">
    <source>
        <dbReference type="PROSITE" id="PS52029"/>
    </source>
</evidence>
<feature type="active site" description="Proton donor/acceptor" evidence="9">
    <location>
        <position position="190"/>
    </location>
</feature>
<dbReference type="InterPro" id="IPR038063">
    <property type="entry name" value="Transpep_catalytic_dom"/>
</dbReference>
<name>A0A1M5S0M1_9RHOB</name>
<dbReference type="Pfam" id="PF03734">
    <property type="entry name" value="YkuD"/>
    <property type="match status" value="1"/>
</dbReference>
<dbReference type="GO" id="GO:0071555">
    <property type="term" value="P:cell wall organization"/>
    <property type="evidence" value="ECO:0007669"/>
    <property type="project" value="UniProtKB-UniRule"/>
</dbReference>
<protein>
    <submittedName>
        <fullName evidence="11">Lipoprotein-anchoring transpeptidase ErfK/SrfK</fullName>
    </submittedName>
</protein>
<dbReference type="PANTHER" id="PTHR30582:SF24">
    <property type="entry name" value="L,D-TRANSPEPTIDASE ERFK_SRFK-RELATED"/>
    <property type="match status" value="1"/>
</dbReference>
<evidence type="ECO:0000256" key="1">
    <source>
        <dbReference type="ARBA" id="ARBA00004752"/>
    </source>
</evidence>
<comment type="pathway">
    <text evidence="1 9">Cell wall biogenesis; peptidoglycan biosynthesis.</text>
</comment>
<evidence type="ECO:0000256" key="6">
    <source>
        <dbReference type="ARBA" id="ARBA00022960"/>
    </source>
</evidence>
<feature type="domain" description="L,D-TPase catalytic" evidence="10">
    <location>
        <begin position="93"/>
        <end position="230"/>
    </location>
</feature>
<evidence type="ECO:0000256" key="3">
    <source>
        <dbReference type="ARBA" id="ARBA00022676"/>
    </source>
</evidence>
<evidence type="ECO:0000256" key="9">
    <source>
        <dbReference type="PROSITE-ProRule" id="PRU01373"/>
    </source>
</evidence>
<dbReference type="GO" id="GO:0008360">
    <property type="term" value="P:regulation of cell shape"/>
    <property type="evidence" value="ECO:0007669"/>
    <property type="project" value="UniProtKB-UniRule"/>
</dbReference>
<dbReference type="Proteomes" id="UP000184074">
    <property type="component" value="Unassembled WGS sequence"/>
</dbReference>
<dbReference type="GO" id="GO:0005576">
    <property type="term" value="C:extracellular region"/>
    <property type="evidence" value="ECO:0007669"/>
    <property type="project" value="TreeGrafter"/>
</dbReference>
<keyword evidence="8 9" id="KW-0961">Cell wall biogenesis/degradation</keyword>
<proteinExistence type="inferred from homology"/>
<feature type="active site" description="Nucleophile" evidence="9">
    <location>
        <position position="206"/>
    </location>
</feature>
<dbReference type="UniPathway" id="UPA00219"/>
<comment type="similarity">
    <text evidence="2">Belongs to the YkuD family.</text>
</comment>
<dbReference type="SUPFAM" id="SSF141523">
    <property type="entry name" value="L,D-transpeptidase catalytic domain-like"/>
    <property type="match status" value="1"/>
</dbReference>
<dbReference type="Gene3D" id="2.40.440.10">
    <property type="entry name" value="L,D-transpeptidase catalytic domain-like"/>
    <property type="match status" value="1"/>
</dbReference>
<dbReference type="PROSITE" id="PS52029">
    <property type="entry name" value="LD_TPASE"/>
    <property type="match status" value="1"/>
</dbReference>
<gene>
    <name evidence="11" type="ORF">SAMN05444003_2794</name>
</gene>
<evidence type="ECO:0000256" key="7">
    <source>
        <dbReference type="ARBA" id="ARBA00022984"/>
    </source>
</evidence>
<evidence type="ECO:0000313" key="12">
    <source>
        <dbReference type="Proteomes" id="UP000184074"/>
    </source>
</evidence>
<evidence type="ECO:0000256" key="5">
    <source>
        <dbReference type="ARBA" id="ARBA00022801"/>
    </source>
</evidence>
<organism evidence="11 12">
    <name type="scientific">Cognatiyoonia sediminum</name>
    <dbReference type="NCBI Taxonomy" id="1508389"/>
    <lineage>
        <taxon>Bacteria</taxon>
        <taxon>Pseudomonadati</taxon>
        <taxon>Pseudomonadota</taxon>
        <taxon>Alphaproteobacteria</taxon>
        <taxon>Rhodobacterales</taxon>
        <taxon>Paracoccaceae</taxon>
        <taxon>Cognatiyoonia</taxon>
    </lineage>
</organism>
<keyword evidence="3" id="KW-0328">Glycosyltransferase</keyword>
<dbReference type="CDD" id="cd16913">
    <property type="entry name" value="YkuD_like"/>
    <property type="match status" value="1"/>
</dbReference>
<keyword evidence="4" id="KW-0808">Transferase</keyword>
<reference evidence="11 12" key="1">
    <citation type="submission" date="2016-11" db="EMBL/GenBank/DDBJ databases">
        <authorList>
            <person name="Jaros S."/>
            <person name="Januszkiewicz K."/>
            <person name="Wedrychowicz H."/>
        </authorList>
    </citation>
    <scope>NUCLEOTIDE SEQUENCE [LARGE SCALE GENOMIC DNA]</scope>
    <source>
        <strain evidence="11 12">DSM 28715</strain>
    </source>
</reference>
<dbReference type="InterPro" id="IPR050979">
    <property type="entry name" value="LD-transpeptidase"/>
</dbReference>
<accession>A0A1M5S0M1</accession>
<evidence type="ECO:0000256" key="2">
    <source>
        <dbReference type="ARBA" id="ARBA00005992"/>
    </source>
</evidence>
<keyword evidence="5" id="KW-0378">Hydrolase</keyword>
<dbReference type="AlphaFoldDB" id="A0A1M5S0M1"/>
<keyword evidence="7 9" id="KW-0573">Peptidoglycan synthesis</keyword>
<dbReference type="GO" id="GO:0018104">
    <property type="term" value="P:peptidoglycan-protein cross-linking"/>
    <property type="evidence" value="ECO:0007669"/>
    <property type="project" value="TreeGrafter"/>
</dbReference>
<dbReference type="STRING" id="1508389.SAMN05444003_2794"/>
<keyword evidence="12" id="KW-1185">Reference proteome</keyword>
<sequence length="287" mass="31788">MLTADRIAESQLGMNMISDSITRRSFGALMLSSAAACGQLPFSNPEVEETPQFLEGYGPIFDAGYTLPGIPEEYTQGINRRMEGFYTGEAEPGTIDVDPYSKFLYLIQEDGRAVRYPVGVGRAGRSFSGRGTIQLKKKWPGWTPTQNMIRTEPDVYGPFRRGIPGGLRSPLGARALYLYRGGRDTFYRIHGTNDLESIGNSGSAGCIRMFNQDIIDLYNRVSTPMKVNVRSEAESLRVDPEYFGRGVELPPKFLDADEVYNALETDTPPDFDAVDPALIPEVVESEI</sequence>